<dbReference type="InterPro" id="IPR007891">
    <property type="entry name" value="CHASE3"/>
</dbReference>
<dbReference type="EMBL" id="BMJQ01000004">
    <property type="protein sequence ID" value="GGF12863.1"/>
    <property type="molecule type" value="Genomic_DNA"/>
</dbReference>
<keyword evidence="4" id="KW-1133">Transmembrane helix</keyword>
<evidence type="ECO:0008006" key="9">
    <source>
        <dbReference type="Google" id="ProtNLM"/>
    </source>
</evidence>
<proteinExistence type="inferred from homology"/>
<dbReference type="CDD" id="cd19410">
    <property type="entry name" value="HK9-like_sensor"/>
    <property type="match status" value="1"/>
</dbReference>
<gene>
    <name evidence="7" type="ORF">GCM10011611_18170</name>
</gene>
<dbReference type="PANTHER" id="PTHR32089:SF112">
    <property type="entry name" value="LYSOZYME-LIKE PROTEIN-RELATED"/>
    <property type="match status" value="1"/>
</dbReference>
<dbReference type="SMART" id="SM00304">
    <property type="entry name" value="HAMP"/>
    <property type="match status" value="2"/>
</dbReference>
<comment type="similarity">
    <text evidence="2">Belongs to the methyl-accepting chemotaxis (MCP) protein family.</text>
</comment>
<dbReference type="InterPro" id="IPR004089">
    <property type="entry name" value="MCPsignal_dom"/>
</dbReference>
<evidence type="ECO:0000256" key="2">
    <source>
        <dbReference type="ARBA" id="ARBA00029447"/>
    </source>
</evidence>
<evidence type="ECO:0000256" key="1">
    <source>
        <dbReference type="ARBA" id="ARBA00023224"/>
    </source>
</evidence>
<keyword evidence="4" id="KW-0472">Membrane</keyword>
<evidence type="ECO:0000313" key="7">
    <source>
        <dbReference type="EMBL" id="GGF12863.1"/>
    </source>
</evidence>
<dbReference type="SUPFAM" id="SSF58104">
    <property type="entry name" value="Methyl-accepting chemotaxis protein (MCP) signaling domain"/>
    <property type="match status" value="1"/>
</dbReference>
<protein>
    <recommendedName>
        <fullName evidence="9">Methyl-accepting chemotaxis protein</fullName>
    </recommendedName>
</protein>
<dbReference type="AlphaFoldDB" id="A0A8J3E2Q5"/>
<dbReference type="GO" id="GO:0016020">
    <property type="term" value="C:membrane"/>
    <property type="evidence" value="ECO:0007669"/>
    <property type="project" value="InterPro"/>
</dbReference>
<dbReference type="SMART" id="SM00283">
    <property type="entry name" value="MA"/>
    <property type="match status" value="1"/>
</dbReference>
<dbReference type="GO" id="GO:0007165">
    <property type="term" value="P:signal transduction"/>
    <property type="evidence" value="ECO:0007669"/>
    <property type="project" value="UniProtKB-KW"/>
</dbReference>
<dbReference type="InterPro" id="IPR004090">
    <property type="entry name" value="Chemotax_Me-accpt_rcpt"/>
</dbReference>
<dbReference type="PROSITE" id="PS50111">
    <property type="entry name" value="CHEMOTAXIS_TRANSDUC_2"/>
    <property type="match status" value="1"/>
</dbReference>
<reference evidence="7" key="2">
    <citation type="submission" date="2020-09" db="EMBL/GenBank/DDBJ databases">
        <authorList>
            <person name="Sun Q."/>
            <person name="Zhou Y."/>
        </authorList>
    </citation>
    <scope>NUCLEOTIDE SEQUENCE</scope>
    <source>
        <strain evidence="7">CGMCC 1.15725</strain>
    </source>
</reference>
<organism evidence="7 8">
    <name type="scientific">Aliidongia dinghuensis</name>
    <dbReference type="NCBI Taxonomy" id="1867774"/>
    <lineage>
        <taxon>Bacteria</taxon>
        <taxon>Pseudomonadati</taxon>
        <taxon>Pseudomonadota</taxon>
        <taxon>Alphaproteobacteria</taxon>
        <taxon>Rhodospirillales</taxon>
        <taxon>Dongiaceae</taxon>
        <taxon>Aliidongia</taxon>
    </lineage>
</organism>
<evidence type="ECO:0000313" key="8">
    <source>
        <dbReference type="Proteomes" id="UP000646365"/>
    </source>
</evidence>
<dbReference type="Pfam" id="PF05227">
    <property type="entry name" value="CHASE3"/>
    <property type="match status" value="1"/>
</dbReference>
<dbReference type="InterPro" id="IPR003660">
    <property type="entry name" value="HAMP_dom"/>
</dbReference>
<keyword evidence="8" id="KW-1185">Reference proteome</keyword>
<evidence type="ECO:0000256" key="3">
    <source>
        <dbReference type="PROSITE-ProRule" id="PRU00284"/>
    </source>
</evidence>
<feature type="domain" description="Methyl-accepting transducer" evidence="5">
    <location>
        <begin position="265"/>
        <end position="501"/>
    </location>
</feature>
<accession>A0A8J3E2Q5</accession>
<dbReference type="Proteomes" id="UP000646365">
    <property type="component" value="Unassembled WGS sequence"/>
</dbReference>
<comment type="caution">
    <text evidence="7">The sequence shown here is derived from an EMBL/GenBank/DDBJ whole genome shotgun (WGS) entry which is preliminary data.</text>
</comment>
<feature type="domain" description="HAMP" evidence="6">
    <location>
        <begin position="206"/>
        <end position="260"/>
    </location>
</feature>
<dbReference type="PANTHER" id="PTHR32089">
    <property type="entry name" value="METHYL-ACCEPTING CHEMOTAXIS PROTEIN MCPB"/>
    <property type="match status" value="1"/>
</dbReference>
<evidence type="ECO:0000256" key="4">
    <source>
        <dbReference type="SAM" id="Phobius"/>
    </source>
</evidence>
<feature type="transmembrane region" description="Helical" evidence="4">
    <location>
        <begin position="183"/>
        <end position="204"/>
    </location>
</feature>
<dbReference type="GO" id="GO:0006935">
    <property type="term" value="P:chemotaxis"/>
    <property type="evidence" value="ECO:0007669"/>
    <property type="project" value="InterPro"/>
</dbReference>
<reference evidence="7" key="1">
    <citation type="journal article" date="2014" name="Int. J. Syst. Evol. Microbiol.">
        <title>Complete genome sequence of Corynebacterium casei LMG S-19264T (=DSM 44701T), isolated from a smear-ripened cheese.</title>
        <authorList>
            <consortium name="US DOE Joint Genome Institute (JGI-PGF)"/>
            <person name="Walter F."/>
            <person name="Albersmeier A."/>
            <person name="Kalinowski J."/>
            <person name="Ruckert C."/>
        </authorList>
    </citation>
    <scope>NUCLEOTIDE SEQUENCE</scope>
    <source>
        <strain evidence="7">CGMCC 1.15725</strain>
    </source>
</reference>
<dbReference type="PROSITE" id="PS50885">
    <property type="entry name" value="HAMP"/>
    <property type="match status" value="1"/>
</dbReference>
<dbReference type="Gene3D" id="1.10.287.950">
    <property type="entry name" value="Methyl-accepting chemotaxis protein"/>
    <property type="match status" value="1"/>
</dbReference>
<sequence>MKFSVGAKIWACLGAVLLILLIVAAVSYQNTQKLTQTAIWRAHSFEVQVALTGLLSVLQDAETGQRGYLITGEERYLEPYQTAVRNIDRAVQSLKDLTADNPAQQRNIEALRAPIKDKLDELKETVDLRRAQGFEPARQIVLTDRGKQVMDEVRRQITGMQAIESELLRQREAAMTASSENTLWVILGGATIAALFVIAAGYFLGRNISGPLRDITVTAEQIGGGDLTVSTPTNTVRTDEIGMLGRTFHAMTGKLRVLIQEIREGINVLGTAANQIVTITAQVAAGASETATALAQTSATMEEVKKTSQVSSEKALYVSETAQNTIQVSQSGRRAVEQSIDGISKVREQIGAIAEAVMQLSEQGQAIGEIVASVNDLAEQSNLLAVNAAIEAARAGDQGRGFVVVAQEVKSLAEQSKQATAQVRTILGDIQKATATAVLAAEQGSKAVDTSVKLSVEAGEAIERLSQSIAVATQAATQIAASNQQQQVGIDQVALAMENIRQASVQNLGATKQAESAAQNLNELGHKLKAMAVQYRA</sequence>
<keyword evidence="4" id="KW-0812">Transmembrane</keyword>
<keyword evidence="1 3" id="KW-0807">Transducer</keyword>
<dbReference type="Pfam" id="PF00015">
    <property type="entry name" value="MCPsignal"/>
    <property type="match status" value="1"/>
</dbReference>
<dbReference type="Pfam" id="PF00672">
    <property type="entry name" value="HAMP"/>
    <property type="match status" value="1"/>
</dbReference>
<dbReference type="CDD" id="cd06225">
    <property type="entry name" value="HAMP"/>
    <property type="match status" value="1"/>
</dbReference>
<dbReference type="RefSeq" id="WP_189044815.1">
    <property type="nucleotide sequence ID" value="NZ_BMJQ01000004.1"/>
</dbReference>
<evidence type="ECO:0000259" key="5">
    <source>
        <dbReference type="PROSITE" id="PS50111"/>
    </source>
</evidence>
<dbReference type="PRINTS" id="PR00260">
    <property type="entry name" value="CHEMTRNSDUCR"/>
</dbReference>
<name>A0A8J3E2Q5_9PROT</name>
<dbReference type="GO" id="GO:0004888">
    <property type="term" value="F:transmembrane signaling receptor activity"/>
    <property type="evidence" value="ECO:0007669"/>
    <property type="project" value="InterPro"/>
</dbReference>
<evidence type="ECO:0000259" key="6">
    <source>
        <dbReference type="PROSITE" id="PS50885"/>
    </source>
</evidence>